<dbReference type="Gene3D" id="1.20.1060.10">
    <property type="entry name" value="Taq DNA Polymerase, Chain T, domain 4"/>
    <property type="match status" value="1"/>
</dbReference>
<evidence type="ECO:0000256" key="1">
    <source>
        <dbReference type="ARBA" id="ARBA00012417"/>
    </source>
</evidence>
<feature type="region of interest" description="Disordered" evidence="6">
    <location>
        <begin position="1"/>
        <end position="35"/>
    </location>
</feature>
<sequence length="1099" mass="122631">MARKPSESVAVRASESPSKLVKSQRPENARTSPFWKKLAEPVESMKSTELAEPERESSYERQCHFLEGGVTVTGKGLSKKEKKSIRKELAPDKKKLLKEIRGEDPKPRAKPRRKKEPVRYRWCFDVHIKGLVRRSRVLEGAALQAFQTQFLQRFCAPRPTGCTAFEALWRAELPRSAFCLFLNDARTSYDTPLPVKEDLAGHVLPIAFCFLLDDCCFLVPLAGDADVSGAVSADGVASEPVGSAQQAQQAQQALEFIRVFLQCEGLVRVTCHLQRLLRLLDLYAQRHLHARFVTPSLCASTLGDLALLQWLLDPDATDNIRALLANHKPVSKPANPDTNTPNTPTNTPTDTPTDTPTETKPDSLDALFRLLGLTCPPVASVWTEKDPEAAWIAHLQALLAAHQRLEALARPSQLAAYANVEMRLAPLLARMDATGLAVDAAVLQQNKPAIEAQLRQIEQQAHALAGHAFLLSSPKQVCAVLFDELKLGGDAAPAQRSSSERTLAKTHALPALLIEYRRLAKLLNSYMDGLAKELMPAPYAQPPRQCVFPTWNQTATGTGRLSTSAPNLQSLPKKSVERLGDFGVRVREAIRCGAGRCLISADYRQIEMRVLAMCCGDAELRRVFAQEGQSDVYALIAAVLRHEPVEAVTPQQRDEAKVITLGLCYGMGVESMAAKLGIPPKSALELRTQILRKYSGIQRFMSEAVTSARRQHAVETLAGRLRYLAPQEGGEAGRQDRQAVNSVIQGSAADLLKCAMVGLWEELERWGCEIVLQIHDELIIDCADCEETKTAVIALLREGMCVRAKRRLLELYALNHGGQGAVVDVPLEQSVQITRKALEYLKKANLPDGFLQLVRETIEEKGLVDKPAYAPFFRSFYLLSSDDLERVLQKIREEFTEAKLPSWKIMLLCSFDSFDDFLRVYAECSELQAKLSSFDFFFPAVTAESPFPAIRNEYLPLLLAMSPDKQNYFVALTALWQKPTPDVMPVCSAVSEMTEAQFARFVEEVKKVDFNCWEDQYHINRILEESRSPVTFMKALLSDVFPQQEWDGSYTARAKLFALFKGFSDQEMRTYVTNVDCVRNLKKESVKVLEDMADRAKRV</sequence>
<reference evidence="8 9" key="1">
    <citation type="submission" date="2016-05" db="EMBL/GenBank/DDBJ databases">
        <title>Nuclear genome of Blastocystis sp. subtype 1 NandII.</title>
        <authorList>
            <person name="Gentekaki E."/>
            <person name="Curtis B."/>
            <person name="Stairs C."/>
            <person name="Eme L."/>
            <person name="Herman E."/>
            <person name="Klimes V."/>
            <person name="Arias M.C."/>
            <person name="Elias M."/>
            <person name="Hilliou F."/>
            <person name="Klute M."/>
            <person name="Malik S.-B."/>
            <person name="Pightling A."/>
            <person name="Rachubinski R."/>
            <person name="Salas D."/>
            <person name="Schlacht A."/>
            <person name="Suga H."/>
            <person name="Archibald J."/>
            <person name="Ball S.G."/>
            <person name="Clark G."/>
            <person name="Dacks J."/>
            <person name="Van Der Giezen M."/>
            <person name="Tsaousis A."/>
            <person name="Roger A."/>
        </authorList>
    </citation>
    <scope>NUCLEOTIDE SEQUENCE [LARGE SCALE GENOMIC DNA]</scope>
    <source>
        <strain evidence="9">ATCC 50177 / NandII</strain>
    </source>
</reference>
<keyword evidence="3" id="KW-0548">Nucleotidyltransferase</keyword>
<dbReference type="GO" id="GO:0003887">
    <property type="term" value="F:DNA-directed DNA polymerase activity"/>
    <property type="evidence" value="ECO:0007669"/>
    <property type="project" value="UniProtKB-KW"/>
</dbReference>
<dbReference type="Pfam" id="PF00476">
    <property type="entry name" value="DNA_pol_A"/>
    <property type="match status" value="1"/>
</dbReference>
<evidence type="ECO:0000256" key="3">
    <source>
        <dbReference type="ARBA" id="ARBA00022695"/>
    </source>
</evidence>
<keyword evidence="9" id="KW-1185">Reference proteome</keyword>
<dbReference type="InterPro" id="IPR002298">
    <property type="entry name" value="DNA_polymerase_A"/>
</dbReference>
<dbReference type="EMBL" id="LXWW01000013">
    <property type="protein sequence ID" value="OAO17922.1"/>
    <property type="molecule type" value="Genomic_DNA"/>
</dbReference>
<evidence type="ECO:0000256" key="5">
    <source>
        <dbReference type="ARBA" id="ARBA00049244"/>
    </source>
</evidence>
<evidence type="ECO:0000256" key="6">
    <source>
        <dbReference type="SAM" id="MobiDB-lite"/>
    </source>
</evidence>
<dbReference type="InterPro" id="IPR043502">
    <property type="entry name" value="DNA/RNA_pol_sf"/>
</dbReference>
<dbReference type="Gene3D" id="3.30.70.370">
    <property type="match status" value="1"/>
</dbReference>
<dbReference type="SMART" id="SM00482">
    <property type="entry name" value="POLAc"/>
    <property type="match status" value="1"/>
</dbReference>
<dbReference type="OrthoDB" id="275278at2759"/>
<keyword evidence="2" id="KW-0808">Transferase</keyword>
<dbReference type="PANTHER" id="PTHR10133">
    <property type="entry name" value="DNA POLYMERASE I"/>
    <property type="match status" value="1"/>
</dbReference>
<dbReference type="EC" id="2.7.7.7" evidence="1"/>
<comment type="catalytic activity">
    <reaction evidence="5">
        <text>DNA(n) + a 2'-deoxyribonucleoside 5'-triphosphate = DNA(n+1) + diphosphate</text>
        <dbReference type="Rhea" id="RHEA:22508"/>
        <dbReference type="Rhea" id="RHEA-COMP:17339"/>
        <dbReference type="Rhea" id="RHEA-COMP:17340"/>
        <dbReference type="ChEBI" id="CHEBI:33019"/>
        <dbReference type="ChEBI" id="CHEBI:61560"/>
        <dbReference type="ChEBI" id="CHEBI:173112"/>
        <dbReference type="EC" id="2.7.7.7"/>
    </reaction>
</comment>
<evidence type="ECO:0000259" key="7">
    <source>
        <dbReference type="SMART" id="SM00482"/>
    </source>
</evidence>
<dbReference type="SUPFAM" id="SSF56672">
    <property type="entry name" value="DNA/RNA polymerases"/>
    <property type="match status" value="1"/>
</dbReference>
<accession>A0A196SP10</accession>
<evidence type="ECO:0000256" key="4">
    <source>
        <dbReference type="ARBA" id="ARBA00022932"/>
    </source>
</evidence>
<dbReference type="Gene3D" id="1.10.150.20">
    <property type="entry name" value="5' to 3' exonuclease, C-terminal subdomain"/>
    <property type="match status" value="1"/>
</dbReference>
<evidence type="ECO:0000256" key="2">
    <source>
        <dbReference type="ARBA" id="ARBA00022679"/>
    </source>
</evidence>
<gene>
    <name evidence="8" type="ORF">AV274_0380</name>
</gene>
<keyword evidence="4" id="KW-0239">DNA-directed DNA polymerase</keyword>
<protein>
    <recommendedName>
        <fullName evidence="1">DNA-directed DNA polymerase</fullName>
        <ecNumber evidence="1">2.7.7.7</ecNumber>
    </recommendedName>
</protein>
<evidence type="ECO:0000313" key="9">
    <source>
        <dbReference type="Proteomes" id="UP000078348"/>
    </source>
</evidence>
<dbReference type="InterPro" id="IPR001098">
    <property type="entry name" value="DNA-dir_DNA_pol_A_palm_dom"/>
</dbReference>
<dbReference type="GO" id="GO:0003677">
    <property type="term" value="F:DNA binding"/>
    <property type="evidence" value="ECO:0007669"/>
    <property type="project" value="InterPro"/>
</dbReference>
<dbReference type="AlphaFoldDB" id="A0A196SP10"/>
<dbReference type="GO" id="GO:0006261">
    <property type="term" value="P:DNA-templated DNA replication"/>
    <property type="evidence" value="ECO:0007669"/>
    <property type="project" value="InterPro"/>
</dbReference>
<dbReference type="PROSITE" id="PS00447">
    <property type="entry name" value="DNA_POLYMERASE_A"/>
    <property type="match status" value="1"/>
</dbReference>
<comment type="caution">
    <text evidence="8">The sequence shown here is derived from an EMBL/GenBank/DDBJ whole genome shotgun (WGS) entry which is preliminary data.</text>
</comment>
<dbReference type="GO" id="GO:0006302">
    <property type="term" value="P:double-strand break repair"/>
    <property type="evidence" value="ECO:0007669"/>
    <property type="project" value="TreeGrafter"/>
</dbReference>
<name>A0A196SP10_BLAHN</name>
<dbReference type="PRINTS" id="PR00868">
    <property type="entry name" value="DNAPOLI"/>
</dbReference>
<dbReference type="STRING" id="478820.A0A196SP10"/>
<proteinExistence type="predicted"/>
<feature type="domain" description="DNA-directed DNA polymerase family A palm" evidence="7">
    <location>
        <begin position="583"/>
        <end position="786"/>
    </location>
</feature>
<organism evidence="8 9">
    <name type="scientific">Blastocystis sp. subtype 1 (strain ATCC 50177 / NandII)</name>
    <dbReference type="NCBI Taxonomy" id="478820"/>
    <lineage>
        <taxon>Eukaryota</taxon>
        <taxon>Sar</taxon>
        <taxon>Stramenopiles</taxon>
        <taxon>Bigyra</taxon>
        <taxon>Opalozoa</taxon>
        <taxon>Opalinata</taxon>
        <taxon>Blastocystidae</taxon>
        <taxon>Blastocystis</taxon>
    </lineage>
</organism>
<dbReference type="InterPro" id="IPR019760">
    <property type="entry name" value="DNA-dir_DNA_pol_A_CS"/>
</dbReference>
<evidence type="ECO:0000313" key="8">
    <source>
        <dbReference type="EMBL" id="OAO17922.1"/>
    </source>
</evidence>
<feature type="compositionally biased region" description="Low complexity" evidence="6">
    <location>
        <begin position="335"/>
        <end position="356"/>
    </location>
</feature>
<dbReference type="PANTHER" id="PTHR10133:SF62">
    <property type="entry name" value="DNA POLYMERASE THETA"/>
    <property type="match status" value="1"/>
</dbReference>
<feature type="region of interest" description="Disordered" evidence="6">
    <location>
        <begin position="327"/>
        <end position="361"/>
    </location>
</feature>
<dbReference type="Proteomes" id="UP000078348">
    <property type="component" value="Unassembled WGS sequence"/>
</dbReference>